<feature type="domain" description="Exostosin GT47" evidence="7">
    <location>
        <begin position="400"/>
        <end position="678"/>
    </location>
</feature>
<comment type="similarity">
    <text evidence="2">Belongs to the glycosyltransferase 47 family.</text>
</comment>
<evidence type="ECO:0000256" key="6">
    <source>
        <dbReference type="SAM" id="Phobius"/>
    </source>
</evidence>
<evidence type="ECO:0000259" key="7">
    <source>
        <dbReference type="Pfam" id="PF03016"/>
    </source>
</evidence>
<dbReference type="SUPFAM" id="SSF53335">
    <property type="entry name" value="S-adenosyl-L-methionine-dependent methyltransferases"/>
    <property type="match status" value="1"/>
</dbReference>
<proteinExistence type="inferred from homology"/>
<sequence length="728" mass="83978">MNKKERSTQHYSSSQKILFVGEGDFSFSACLARQFGSAVNMVATSLDPEEMVYTKHWSCETHLEELKRLGCLVLHEVDVKEMSRHPTLIHMEFDFIVFNFPHAGHFPWLCERNVQLIKMHRKLLKAFFESASEMLSSGGEVHVTHRDDFPYNRWKVEKLAKGAGLYLKEKVEFQKDYPGYHNKRGGGIKSNKTFPLKDSYTFKFSVITWESKDDDDEDNVSSGRLSDEIEGILPVMNRLHFNIILSLACHLIRLGYEFSWKSKTFDCFARSGREMRQFHTRNLYVLLFLGASLALVSALVLTKGLKGSPPWPWTTTDAMRQKEFMNPGNGLNEKSVRERLRPRDAELERVEAGLARARALIREGTTNWSSISAPVGADYVPQGDIYRNATAFHRSYLLMEKLFKIFIYKEGEPPLFHNGPCKSIYSIEGVFFSLMEGDTHFRTQDPDEAHVYFLPFSVVMIIHHLFDPIVRDKYVMKHVVSDYVKVISQKYRYWNRSLGADHFMLSCHDWGPRATWYVPQLYYNSIRLLCNANTSECFNPRKDASIPEINLIDGETIGLTGGLPPSKRTILAFFAGGLHGRIRPALLQHWKEKDEQVQVYETLPEGLSYPDLMKKSKYCICPSGHEVASPRIVEAIYAECVPVLISQHYVLPFSDVLDWGSFSIQVSVNEIPNLKKILLGIPQDRYIRMQERVKQVQQHFVVNNPPKRFDVFHMIIHSIWLRRLNVAI</sequence>
<evidence type="ECO:0008006" key="11">
    <source>
        <dbReference type="Google" id="ProtNLM"/>
    </source>
</evidence>
<dbReference type="Pfam" id="PF03016">
    <property type="entry name" value="Exostosin_GT47"/>
    <property type="match status" value="1"/>
</dbReference>
<name>A0ABY9CX68_VITVI</name>
<reference evidence="9 10" key="1">
    <citation type="journal article" date="2023" name="Hortic Res">
        <title>The complete reference genome for grapevine (Vitis vinifera L.) genetics and breeding.</title>
        <authorList>
            <person name="Shi X."/>
            <person name="Cao S."/>
            <person name="Wang X."/>
            <person name="Huang S."/>
            <person name="Wang Y."/>
            <person name="Liu Z."/>
            <person name="Liu W."/>
            <person name="Leng X."/>
            <person name="Peng Y."/>
            <person name="Wang N."/>
            <person name="Wang Y."/>
            <person name="Ma Z."/>
            <person name="Xu X."/>
            <person name="Zhang F."/>
            <person name="Xue H."/>
            <person name="Zhong H."/>
            <person name="Wang Y."/>
            <person name="Zhang K."/>
            <person name="Velt A."/>
            <person name="Avia K."/>
            <person name="Holtgrawe D."/>
            <person name="Grimplet J."/>
            <person name="Matus J.T."/>
            <person name="Ware D."/>
            <person name="Wu X."/>
            <person name="Wang H."/>
            <person name="Liu C."/>
            <person name="Fang Y."/>
            <person name="Rustenholz C."/>
            <person name="Cheng Z."/>
            <person name="Xiao H."/>
            <person name="Zhou Y."/>
        </authorList>
    </citation>
    <scope>NUCLEOTIDE SEQUENCE [LARGE SCALE GENOMIC DNA]</scope>
    <source>
        <strain evidence="10">cv. Pinot noir / PN40024</strain>
        <tissue evidence="9">Leaf</tissue>
    </source>
</reference>
<dbReference type="EMBL" id="CP126659">
    <property type="protein sequence ID" value="WJZ99781.1"/>
    <property type="molecule type" value="Genomic_DNA"/>
</dbReference>
<evidence type="ECO:0000256" key="3">
    <source>
        <dbReference type="ARBA" id="ARBA00022676"/>
    </source>
</evidence>
<dbReference type="Proteomes" id="UP001227230">
    <property type="component" value="Chromosome 12"/>
</dbReference>
<keyword evidence="6" id="KW-0472">Membrane</keyword>
<evidence type="ECO:0000313" key="9">
    <source>
        <dbReference type="EMBL" id="WJZ99781.1"/>
    </source>
</evidence>
<dbReference type="InterPro" id="IPR019446">
    <property type="entry name" value="BMT5-like"/>
</dbReference>
<dbReference type="InterPro" id="IPR029063">
    <property type="entry name" value="SAM-dependent_MTases_sf"/>
</dbReference>
<evidence type="ECO:0000256" key="2">
    <source>
        <dbReference type="ARBA" id="ARBA00010271"/>
    </source>
</evidence>
<gene>
    <name evidence="9" type="ORF">VitviT2T_018197</name>
</gene>
<evidence type="ECO:0000256" key="4">
    <source>
        <dbReference type="ARBA" id="ARBA00022968"/>
    </source>
</evidence>
<keyword evidence="3" id="KW-0808">Transferase</keyword>
<dbReference type="PANTHER" id="PTHR11062:SF217">
    <property type="entry name" value="EXOSTOSIN FAMILY PROTEIN"/>
    <property type="match status" value="1"/>
</dbReference>
<feature type="transmembrane region" description="Helical" evidence="6">
    <location>
        <begin position="283"/>
        <end position="302"/>
    </location>
</feature>
<accession>A0ABY9CX68</accession>
<dbReference type="PANTHER" id="PTHR11062">
    <property type="entry name" value="EXOSTOSIN HEPARAN SULFATE GLYCOSYLTRANSFERASE -RELATED"/>
    <property type="match status" value="1"/>
</dbReference>
<evidence type="ECO:0000256" key="1">
    <source>
        <dbReference type="ARBA" id="ARBA00004323"/>
    </source>
</evidence>
<keyword evidence="5" id="KW-0333">Golgi apparatus</keyword>
<keyword evidence="4" id="KW-0735">Signal-anchor</keyword>
<evidence type="ECO:0000313" key="10">
    <source>
        <dbReference type="Proteomes" id="UP001227230"/>
    </source>
</evidence>
<dbReference type="InterPro" id="IPR004263">
    <property type="entry name" value="Exostosin"/>
</dbReference>
<comment type="subcellular location">
    <subcellularLocation>
        <location evidence="1">Golgi apparatus membrane</location>
        <topology evidence="1">Single-pass type II membrane protein</topology>
    </subcellularLocation>
</comment>
<dbReference type="Pfam" id="PF10354">
    <property type="entry name" value="BMT5-like"/>
    <property type="match status" value="1"/>
</dbReference>
<evidence type="ECO:0000256" key="5">
    <source>
        <dbReference type="ARBA" id="ARBA00023034"/>
    </source>
</evidence>
<keyword evidence="6" id="KW-0812">Transmembrane</keyword>
<evidence type="ECO:0000259" key="8">
    <source>
        <dbReference type="Pfam" id="PF10354"/>
    </source>
</evidence>
<keyword evidence="6" id="KW-1133">Transmembrane helix</keyword>
<feature type="domain" description="25S rRNA (uridine-N(3))-methyltransferase BMT5-like" evidence="8">
    <location>
        <begin position="18"/>
        <end position="184"/>
    </location>
</feature>
<protein>
    <recommendedName>
        <fullName evidence="11">Glycosyltransferase</fullName>
    </recommendedName>
</protein>
<organism evidence="9 10">
    <name type="scientific">Vitis vinifera</name>
    <name type="common">Grape</name>
    <dbReference type="NCBI Taxonomy" id="29760"/>
    <lineage>
        <taxon>Eukaryota</taxon>
        <taxon>Viridiplantae</taxon>
        <taxon>Streptophyta</taxon>
        <taxon>Embryophyta</taxon>
        <taxon>Tracheophyta</taxon>
        <taxon>Spermatophyta</taxon>
        <taxon>Magnoliopsida</taxon>
        <taxon>eudicotyledons</taxon>
        <taxon>Gunneridae</taxon>
        <taxon>Pentapetalae</taxon>
        <taxon>rosids</taxon>
        <taxon>Vitales</taxon>
        <taxon>Vitaceae</taxon>
        <taxon>Viteae</taxon>
        <taxon>Vitis</taxon>
    </lineage>
</organism>
<dbReference type="InterPro" id="IPR040911">
    <property type="entry name" value="Exostosin_GT47"/>
</dbReference>
<keyword evidence="3" id="KW-0328">Glycosyltransferase</keyword>
<keyword evidence="10" id="KW-1185">Reference proteome</keyword>